<proteinExistence type="predicted"/>
<feature type="compositionally biased region" description="Basic and acidic residues" evidence="1">
    <location>
        <begin position="123"/>
        <end position="133"/>
    </location>
</feature>
<evidence type="ECO:0000313" key="3">
    <source>
        <dbReference type="Proteomes" id="UP000828251"/>
    </source>
</evidence>
<dbReference type="PANTHER" id="PTHR33673">
    <property type="entry name" value="SUPPRESSOR SRP40-LIKE PROTEIN"/>
    <property type="match status" value="1"/>
</dbReference>
<dbReference type="Proteomes" id="UP000828251">
    <property type="component" value="Unassembled WGS sequence"/>
</dbReference>
<feature type="compositionally biased region" description="Polar residues" evidence="1">
    <location>
        <begin position="1"/>
        <end position="16"/>
    </location>
</feature>
<evidence type="ECO:0000313" key="2">
    <source>
        <dbReference type="EMBL" id="KAH1080174.1"/>
    </source>
</evidence>
<dbReference type="EMBL" id="JAIQCV010000007">
    <property type="protein sequence ID" value="KAH1080174.1"/>
    <property type="molecule type" value="Genomic_DNA"/>
</dbReference>
<sequence>MLKSQQSDSATPNPQTAAAMEQPAEDSSNRLPSYVFARTTTAGPTDWSMCSSESLFSIQMGNMSYTREQLNWMSKSGEHNYSHNLTPPETPDNNQITAEITEQLSDSKEGSNGVIEANVAGTMEKESQHKDNVPQDLPHSTSVSRNSDASLKSFAFPILTGEADKNETEAPGTKNKTQPSLPSTPETIPEIPSETASKQQTPPESPKVEAESPKEASESPKETPKSPAPNAPKSGGPRKWLGCFSCCSSGS</sequence>
<organism evidence="2 3">
    <name type="scientific">Gossypium stocksii</name>
    <dbReference type="NCBI Taxonomy" id="47602"/>
    <lineage>
        <taxon>Eukaryota</taxon>
        <taxon>Viridiplantae</taxon>
        <taxon>Streptophyta</taxon>
        <taxon>Embryophyta</taxon>
        <taxon>Tracheophyta</taxon>
        <taxon>Spermatophyta</taxon>
        <taxon>Magnoliopsida</taxon>
        <taxon>eudicotyledons</taxon>
        <taxon>Gunneridae</taxon>
        <taxon>Pentapetalae</taxon>
        <taxon>rosids</taxon>
        <taxon>malvids</taxon>
        <taxon>Malvales</taxon>
        <taxon>Malvaceae</taxon>
        <taxon>Malvoideae</taxon>
        <taxon>Gossypium</taxon>
    </lineage>
</organism>
<feature type="region of interest" description="Disordered" evidence="1">
    <location>
        <begin position="1"/>
        <end position="32"/>
    </location>
</feature>
<feature type="region of interest" description="Disordered" evidence="1">
    <location>
        <begin position="123"/>
        <end position="240"/>
    </location>
</feature>
<dbReference type="OrthoDB" id="1707722at2759"/>
<dbReference type="AlphaFoldDB" id="A0A9D3VCY4"/>
<protein>
    <submittedName>
        <fullName evidence="2">Uncharacterized protein</fullName>
    </submittedName>
</protein>
<evidence type="ECO:0000256" key="1">
    <source>
        <dbReference type="SAM" id="MobiDB-lite"/>
    </source>
</evidence>
<accession>A0A9D3VCY4</accession>
<name>A0A9D3VCY4_9ROSI</name>
<comment type="caution">
    <text evidence="2">The sequence shown here is derived from an EMBL/GenBank/DDBJ whole genome shotgun (WGS) entry which is preliminary data.</text>
</comment>
<dbReference type="PANTHER" id="PTHR33673:SF38">
    <property type="entry name" value="CHROMODOMAIN-HELICASE-DNA-BINDING PROTEIN 7-LIKE"/>
    <property type="match status" value="1"/>
</dbReference>
<reference evidence="2 3" key="1">
    <citation type="journal article" date="2021" name="Plant Biotechnol. J.">
        <title>Multi-omics assisted identification of the key and species-specific regulatory components of drought-tolerant mechanisms in Gossypium stocksii.</title>
        <authorList>
            <person name="Yu D."/>
            <person name="Ke L."/>
            <person name="Zhang D."/>
            <person name="Wu Y."/>
            <person name="Sun Y."/>
            <person name="Mei J."/>
            <person name="Sun J."/>
            <person name="Sun Y."/>
        </authorList>
    </citation>
    <scope>NUCLEOTIDE SEQUENCE [LARGE SCALE GENOMIC DNA]</scope>
    <source>
        <strain evidence="3">cv. E1</strain>
        <tissue evidence="2">Leaf</tissue>
    </source>
</reference>
<gene>
    <name evidence="2" type="ORF">J1N35_019935</name>
</gene>
<feature type="compositionally biased region" description="Polar residues" evidence="1">
    <location>
        <begin position="138"/>
        <end position="150"/>
    </location>
</feature>
<feature type="compositionally biased region" description="Polar residues" evidence="1">
    <location>
        <begin position="174"/>
        <end position="186"/>
    </location>
</feature>
<keyword evidence="3" id="KW-1185">Reference proteome</keyword>
<feature type="compositionally biased region" description="Basic and acidic residues" evidence="1">
    <location>
        <begin position="206"/>
        <end position="224"/>
    </location>
</feature>